<name>A0A1L9WYD3_ASPA1</name>
<evidence type="ECO:0000313" key="2">
    <source>
        <dbReference type="EMBL" id="OJK01153.1"/>
    </source>
</evidence>
<sequence>MALDLMIVSAGSLALKLLRVTPQITTTILLMNRLAQYFALSTFLPPHTSPKKIDHVGAAFQHWLQTVVPRVWTGVIGIVLLTRVALILNLFVRPDDLAGSNARFLYGVGLFLSFAHLAVAPKMLKFEKRMMSPETVPQVAIELLAGWMKVNNIRFWVVDVPFWVVGVWATIESLNA</sequence>
<reference evidence="3" key="1">
    <citation type="journal article" date="2017" name="Genome Biol.">
        <title>Comparative genomics reveals high biological diversity and specific adaptations in the industrially and medically important fungal genus Aspergillus.</title>
        <authorList>
            <person name="de Vries R.P."/>
            <person name="Riley R."/>
            <person name="Wiebenga A."/>
            <person name="Aguilar-Osorio G."/>
            <person name="Amillis S."/>
            <person name="Uchima C.A."/>
            <person name="Anderluh G."/>
            <person name="Asadollahi M."/>
            <person name="Askin M."/>
            <person name="Barry K."/>
            <person name="Battaglia E."/>
            <person name="Bayram O."/>
            <person name="Benocci T."/>
            <person name="Braus-Stromeyer S.A."/>
            <person name="Caldana C."/>
            <person name="Canovas D."/>
            <person name="Cerqueira G.C."/>
            <person name="Chen F."/>
            <person name="Chen W."/>
            <person name="Choi C."/>
            <person name="Clum A."/>
            <person name="Dos Santos R.A."/>
            <person name="Damasio A.R."/>
            <person name="Diallinas G."/>
            <person name="Emri T."/>
            <person name="Fekete E."/>
            <person name="Flipphi M."/>
            <person name="Freyberg S."/>
            <person name="Gallo A."/>
            <person name="Gournas C."/>
            <person name="Habgood R."/>
            <person name="Hainaut M."/>
            <person name="Harispe M.L."/>
            <person name="Henrissat B."/>
            <person name="Hilden K.S."/>
            <person name="Hope R."/>
            <person name="Hossain A."/>
            <person name="Karabika E."/>
            <person name="Karaffa L."/>
            <person name="Karanyi Z."/>
            <person name="Krasevec N."/>
            <person name="Kuo A."/>
            <person name="Kusch H."/>
            <person name="LaButti K."/>
            <person name="Lagendijk E.L."/>
            <person name="Lapidus A."/>
            <person name="Levasseur A."/>
            <person name="Lindquist E."/>
            <person name="Lipzen A."/>
            <person name="Logrieco A.F."/>
            <person name="MacCabe A."/>
            <person name="Maekelae M.R."/>
            <person name="Malavazi I."/>
            <person name="Melin P."/>
            <person name="Meyer V."/>
            <person name="Mielnichuk N."/>
            <person name="Miskei M."/>
            <person name="Molnar A.P."/>
            <person name="Mule G."/>
            <person name="Ngan C.Y."/>
            <person name="Orejas M."/>
            <person name="Orosz E."/>
            <person name="Ouedraogo J.P."/>
            <person name="Overkamp K.M."/>
            <person name="Park H.-S."/>
            <person name="Perrone G."/>
            <person name="Piumi F."/>
            <person name="Punt P.J."/>
            <person name="Ram A.F."/>
            <person name="Ramon A."/>
            <person name="Rauscher S."/>
            <person name="Record E."/>
            <person name="Riano-Pachon D.M."/>
            <person name="Robert V."/>
            <person name="Roehrig J."/>
            <person name="Ruller R."/>
            <person name="Salamov A."/>
            <person name="Salih N.S."/>
            <person name="Samson R.A."/>
            <person name="Sandor E."/>
            <person name="Sanguinetti M."/>
            <person name="Schuetze T."/>
            <person name="Sepcic K."/>
            <person name="Shelest E."/>
            <person name="Sherlock G."/>
            <person name="Sophianopoulou V."/>
            <person name="Squina F.M."/>
            <person name="Sun H."/>
            <person name="Susca A."/>
            <person name="Todd R.B."/>
            <person name="Tsang A."/>
            <person name="Unkles S.E."/>
            <person name="van de Wiele N."/>
            <person name="van Rossen-Uffink D."/>
            <person name="Oliveira J.V."/>
            <person name="Vesth T.C."/>
            <person name="Visser J."/>
            <person name="Yu J.-H."/>
            <person name="Zhou M."/>
            <person name="Andersen M.R."/>
            <person name="Archer D.B."/>
            <person name="Baker S.E."/>
            <person name="Benoit I."/>
            <person name="Brakhage A.A."/>
            <person name="Braus G.H."/>
            <person name="Fischer R."/>
            <person name="Frisvad J.C."/>
            <person name="Goldman G.H."/>
            <person name="Houbraken J."/>
            <person name="Oakley B."/>
            <person name="Pocsi I."/>
            <person name="Scazzocchio C."/>
            <person name="Seiboth B."/>
            <person name="vanKuyk P.A."/>
            <person name="Wortman J."/>
            <person name="Dyer P.S."/>
            <person name="Grigoriev I.V."/>
        </authorList>
    </citation>
    <scope>NUCLEOTIDE SEQUENCE [LARGE SCALE GENOMIC DNA]</scope>
    <source>
        <strain evidence="3">ATCC 16872 / CBS 172.66 / WB 5094</strain>
    </source>
</reference>
<dbReference type="GeneID" id="30969732"/>
<protein>
    <submittedName>
        <fullName evidence="2">Uncharacterized protein</fullName>
    </submittedName>
</protein>
<keyword evidence="1" id="KW-0472">Membrane</keyword>
<dbReference type="Proteomes" id="UP000184546">
    <property type="component" value="Unassembled WGS sequence"/>
</dbReference>
<gene>
    <name evidence="2" type="ORF">ASPACDRAFT_115709</name>
</gene>
<evidence type="ECO:0000256" key="1">
    <source>
        <dbReference type="SAM" id="Phobius"/>
    </source>
</evidence>
<dbReference type="AlphaFoldDB" id="A0A1L9WYD3"/>
<feature type="transmembrane region" description="Helical" evidence="1">
    <location>
        <begin position="71"/>
        <end position="92"/>
    </location>
</feature>
<dbReference type="OrthoDB" id="1523883at2759"/>
<dbReference type="EMBL" id="KV878974">
    <property type="protein sequence ID" value="OJK01153.1"/>
    <property type="molecule type" value="Genomic_DNA"/>
</dbReference>
<evidence type="ECO:0000313" key="3">
    <source>
        <dbReference type="Proteomes" id="UP000184546"/>
    </source>
</evidence>
<organism evidence="2 3">
    <name type="scientific">Aspergillus aculeatus (strain ATCC 16872 / CBS 172.66 / WB 5094)</name>
    <dbReference type="NCBI Taxonomy" id="690307"/>
    <lineage>
        <taxon>Eukaryota</taxon>
        <taxon>Fungi</taxon>
        <taxon>Dikarya</taxon>
        <taxon>Ascomycota</taxon>
        <taxon>Pezizomycotina</taxon>
        <taxon>Eurotiomycetes</taxon>
        <taxon>Eurotiomycetidae</taxon>
        <taxon>Eurotiales</taxon>
        <taxon>Aspergillaceae</taxon>
        <taxon>Aspergillus</taxon>
        <taxon>Aspergillus subgen. Circumdati</taxon>
    </lineage>
</organism>
<dbReference type="VEuPathDB" id="FungiDB:ASPACDRAFT_115709"/>
<dbReference type="RefSeq" id="XP_020057492.1">
    <property type="nucleotide sequence ID" value="XM_020195918.1"/>
</dbReference>
<proteinExistence type="predicted"/>
<dbReference type="OMA" id="FETRMMS"/>
<accession>A0A1L9WYD3</accession>
<keyword evidence="3" id="KW-1185">Reference proteome</keyword>
<keyword evidence="1" id="KW-1133">Transmembrane helix</keyword>
<feature type="transmembrane region" description="Helical" evidence="1">
    <location>
        <begin position="104"/>
        <end position="124"/>
    </location>
</feature>
<keyword evidence="1" id="KW-0812">Transmembrane</keyword>